<evidence type="ECO:0000256" key="1">
    <source>
        <dbReference type="ARBA" id="ARBA00023143"/>
    </source>
</evidence>
<evidence type="ECO:0000313" key="2">
    <source>
        <dbReference type="EMBL" id="SHG26867.1"/>
    </source>
</evidence>
<accession>A0A1M5IF46</accession>
<keyword evidence="3" id="KW-1185">Reference proteome</keyword>
<dbReference type="GO" id="GO:0003774">
    <property type="term" value="F:cytoskeletal motor activity"/>
    <property type="evidence" value="ECO:0007669"/>
    <property type="project" value="InterPro"/>
</dbReference>
<dbReference type="InterPro" id="IPR001624">
    <property type="entry name" value="FliE"/>
</dbReference>
<dbReference type="GO" id="GO:0009288">
    <property type="term" value="C:bacterial-type flagellum"/>
    <property type="evidence" value="ECO:0007669"/>
    <property type="project" value="InterPro"/>
</dbReference>
<gene>
    <name evidence="2" type="ORF">SAMN05443575_1871</name>
</gene>
<keyword evidence="2" id="KW-0282">Flagellum</keyword>
<sequence length="109" mass="10248">MTTPIGAIAPISSLGSLGSVGSVAPSGETAAAAGSGGSDFAAQLGKGLDAVSGAQNSADSLAVQAATGQNVDPAAITVAATQAQLMTQLAASVQSKAVAAFNTIMGMQA</sequence>
<dbReference type="AlphaFoldDB" id="A0A1M5IF46"/>
<keyword evidence="2" id="KW-0966">Cell projection</keyword>
<reference evidence="3" key="1">
    <citation type="submission" date="2016-11" db="EMBL/GenBank/DDBJ databases">
        <authorList>
            <person name="Varghese N."/>
            <person name="Submissions S."/>
        </authorList>
    </citation>
    <scope>NUCLEOTIDE SEQUENCE [LARGE SCALE GENOMIC DNA]</scope>
    <source>
        <strain evidence="3">DSM 45627</strain>
    </source>
</reference>
<dbReference type="STRING" id="1206085.SAMN05443575_1871"/>
<keyword evidence="1" id="KW-0975">Bacterial flagellum</keyword>
<dbReference type="Proteomes" id="UP000186132">
    <property type="component" value="Unassembled WGS sequence"/>
</dbReference>
<evidence type="ECO:0000313" key="3">
    <source>
        <dbReference type="Proteomes" id="UP000186132"/>
    </source>
</evidence>
<dbReference type="EMBL" id="FQVU01000002">
    <property type="protein sequence ID" value="SHG26867.1"/>
    <property type="molecule type" value="Genomic_DNA"/>
</dbReference>
<dbReference type="Pfam" id="PF02049">
    <property type="entry name" value="FliE"/>
    <property type="match status" value="1"/>
</dbReference>
<dbReference type="GO" id="GO:0071973">
    <property type="term" value="P:bacterial-type flagellum-dependent cell motility"/>
    <property type="evidence" value="ECO:0007669"/>
    <property type="project" value="InterPro"/>
</dbReference>
<dbReference type="GO" id="GO:0005198">
    <property type="term" value="F:structural molecule activity"/>
    <property type="evidence" value="ECO:0007669"/>
    <property type="project" value="InterPro"/>
</dbReference>
<dbReference type="OrthoDB" id="3268318at2"/>
<protein>
    <submittedName>
        <fullName evidence="2">Flagellar hook-basal body complex protein FliE</fullName>
    </submittedName>
</protein>
<proteinExistence type="predicted"/>
<dbReference type="RefSeq" id="WP_073388928.1">
    <property type="nucleotide sequence ID" value="NZ_FQVU01000002.1"/>
</dbReference>
<organism evidence="2 3">
    <name type="scientific">Jatrophihabitans endophyticus</name>
    <dbReference type="NCBI Taxonomy" id="1206085"/>
    <lineage>
        <taxon>Bacteria</taxon>
        <taxon>Bacillati</taxon>
        <taxon>Actinomycetota</taxon>
        <taxon>Actinomycetes</taxon>
        <taxon>Jatrophihabitantales</taxon>
        <taxon>Jatrophihabitantaceae</taxon>
        <taxon>Jatrophihabitans</taxon>
    </lineage>
</organism>
<keyword evidence="2" id="KW-0969">Cilium</keyword>
<name>A0A1M5IF46_9ACTN</name>